<proteinExistence type="predicted"/>
<dbReference type="InterPro" id="IPR003737">
    <property type="entry name" value="GlcNAc_PI_deacetylase-related"/>
</dbReference>
<dbReference type="InterPro" id="IPR024078">
    <property type="entry name" value="LmbE-like_dom_sf"/>
</dbReference>
<comment type="caution">
    <text evidence="1">The sequence shown here is derived from an EMBL/GenBank/DDBJ whole genome shotgun (WGS) entry which is preliminary data.</text>
</comment>
<accession>A0A1H5K2S1</accession>
<dbReference type="SUPFAM" id="SSF102588">
    <property type="entry name" value="LmbE-like"/>
    <property type="match status" value="1"/>
</dbReference>
<dbReference type="InterPro" id="IPR029062">
    <property type="entry name" value="Class_I_gatase-like"/>
</dbReference>
<gene>
    <name evidence="1" type="ORF">SAMN05444353_2577</name>
</gene>
<dbReference type="PANTHER" id="PTHR12993:SF23">
    <property type="entry name" value="N-ACETYLGLUCOSAMINYLPHOSPHATIDYLINOSITOL DEACETYLASE"/>
    <property type="match status" value="1"/>
</dbReference>
<dbReference type="Pfam" id="PF02585">
    <property type="entry name" value="PIG-L"/>
    <property type="match status" value="1"/>
</dbReference>
<protein>
    <submittedName>
        <fullName evidence="1">N-acetylglucosaminyl deacetylase, LmbE family</fullName>
    </submittedName>
</protein>
<sequence length="849" mass="96138">MLIRTFLLIKKTTFVCYQLQKMKKLFLSISAVLLMFTTLFAQQPNKLTSNEIFEKVQKLNFLGTALYIAAHPDDENTRLIAYLANEVKARTGYLSLTRGDGGQNLIGPEIRELLGVIRTQELLAARSVDGGEQLFTRANDFGYSKHPDETLEIWNKKEVLSDVVWAIRTFKPDVIINRFNHRTPGTTHGHHTSSAMLSVEAFDLVNDEKQFADQLKFTETWQPKRLFFNTSSWFYRNRDEFKEASKNFTQFDVGVYYPLKGLSNNELASMASSQHLCQGFGRLTTRGTQTEYVEFLKGEAPKDKNDIFSGINTTWNRVKNGGEVGDILYDVEENFDFTNPAKHIPKLLEAYSLINKLEDEHWKKIKTTQIKEIIEACLGLYLEASAVSSTAVPNSKIDVNFEVINRSDVAVELTSITANNTASKIFKGVSLSKNVKQNFKESISLKGANFSDPYWLRKEASLGMYSVHDRTLIGKPETPREITIDFNLVINYVPITITKNVIRRYSKRDKGEIYEPFEIVPSVTTKLKDKVIIFSDSIAKQVEVEVRAGANFVTGNVQLEVPKDWSVSPKEITFNIAQKNDKQVVVFMVIPPKNQSEGNLKVIAKSKGETFTKELIEINYNHIPKQTVLKNSEAKIVRLNIEKKGNNIGYIKGAGDAVPESLQQIGYNVIEINPSEINDKNLQQFDAIVLGIRAYNVVSELKFKQKHLLEYVKNGGNMIVQYNTNRGVDVQAPYQLKLSRDRVTDEFAEVTVLDPNNSLLNFPNKITENDFKGWVQERGLYFPIAWSDQYTPILSMKDKGETPKLGSLLIAKYGKGNYIYTGLSFFRELPAGVSGAYKLFANMLSVGKE</sequence>
<evidence type="ECO:0000313" key="1">
    <source>
        <dbReference type="EMBL" id="SEE59109.1"/>
    </source>
</evidence>
<dbReference type="Gene3D" id="3.40.50.10320">
    <property type="entry name" value="LmbE-like"/>
    <property type="match status" value="1"/>
</dbReference>
<reference evidence="1 2" key="1">
    <citation type="submission" date="2016-10" db="EMBL/GenBank/DDBJ databases">
        <authorList>
            <person name="Varghese N."/>
            <person name="Submissions S."/>
        </authorList>
    </citation>
    <scope>NUCLEOTIDE SEQUENCE [LARGE SCALE GENOMIC DNA]</scope>
    <source>
        <strain evidence="1 2">DSW-5</strain>
    </source>
</reference>
<dbReference type="Proteomes" id="UP000183071">
    <property type="component" value="Unassembled WGS sequence"/>
</dbReference>
<keyword evidence="2" id="KW-1185">Reference proteome</keyword>
<name>A0A1H5K2S1_9FLAO</name>
<organism evidence="1 2">
    <name type="scientific">Polaribacter dokdonensis DSW-5</name>
    <dbReference type="NCBI Taxonomy" id="1300348"/>
    <lineage>
        <taxon>Bacteria</taxon>
        <taxon>Pseudomonadati</taxon>
        <taxon>Bacteroidota</taxon>
        <taxon>Flavobacteriia</taxon>
        <taxon>Flavobacteriales</taxon>
        <taxon>Flavobacteriaceae</taxon>
    </lineage>
</organism>
<dbReference type="PANTHER" id="PTHR12993">
    <property type="entry name" value="N-ACETYLGLUCOSAMINYL-PHOSPHATIDYLINOSITOL DE-N-ACETYLASE-RELATED"/>
    <property type="match status" value="1"/>
</dbReference>
<dbReference type="SUPFAM" id="SSF52317">
    <property type="entry name" value="Class I glutamine amidotransferase-like"/>
    <property type="match status" value="1"/>
</dbReference>
<dbReference type="EMBL" id="FNUE01000002">
    <property type="protein sequence ID" value="SEE59109.1"/>
    <property type="molecule type" value="Genomic_DNA"/>
</dbReference>
<evidence type="ECO:0000313" key="2">
    <source>
        <dbReference type="Proteomes" id="UP000183071"/>
    </source>
</evidence>